<name>A0AAE3UCV5_9BACT</name>
<proteinExistence type="predicted"/>
<dbReference type="EMBL" id="JASJOU010000002">
    <property type="protein sequence ID" value="MDJ1500520.1"/>
    <property type="molecule type" value="Genomic_DNA"/>
</dbReference>
<dbReference type="Proteomes" id="UP001232063">
    <property type="component" value="Unassembled WGS sequence"/>
</dbReference>
<keyword evidence="2" id="KW-1185">Reference proteome</keyword>
<protein>
    <submittedName>
        <fullName evidence="1">Uncharacterized protein</fullName>
    </submittedName>
</protein>
<gene>
    <name evidence="1" type="ORF">QNI22_07685</name>
</gene>
<dbReference type="AlphaFoldDB" id="A0AAE3UCV5"/>
<organism evidence="1 2">
    <name type="scientific">Xanthocytophaga agilis</name>
    <dbReference type="NCBI Taxonomy" id="3048010"/>
    <lineage>
        <taxon>Bacteria</taxon>
        <taxon>Pseudomonadati</taxon>
        <taxon>Bacteroidota</taxon>
        <taxon>Cytophagia</taxon>
        <taxon>Cytophagales</taxon>
        <taxon>Rhodocytophagaceae</taxon>
        <taxon>Xanthocytophaga</taxon>
    </lineage>
</organism>
<dbReference type="RefSeq" id="WP_314510052.1">
    <property type="nucleotide sequence ID" value="NZ_JASJOU010000002.1"/>
</dbReference>
<comment type="caution">
    <text evidence="1">The sequence shown here is derived from an EMBL/GenBank/DDBJ whole genome shotgun (WGS) entry which is preliminary data.</text>
</comment>
<reference evidence="1" key="1">
    <citation type="submission" date="2023-05" db="EMBL/GenBank/DDBJ databases">
        <authorList>
            <person name="Zhang X."/>
        </authorList>
    </citation>
    <scope>NUCLEOTIDE SEQUENCE</scope>
    <source>
        <strain evidence="1">BD1B2-1</strain>
    </source>
</reference>
<accession>A0AAE3UCV5</accession>
<sequence>METEKIIYEKICQQTSLSYQFILAPDRKTEGIQCLLCGQISYDPSDVKFRFCSGCDKFHS</sequence>
<evidence type="ECO:0000313" key="1">
    <source>
        <dbReference type="EMBL" id="MDJ1500520.1"/>
    </source>
</evidence>
<evidence type="ECO:0000313" key="2">
    <source>
        <dbReference type="Proteomes" id="UP001232063"/>
    </source>
</evidence>